<name>A0AAD7CMZ8_MYCRO</name>
<sequence length="310" mass="35222">MSFMKNKEKRTVNHLEQNIVKGMNCLKTIAQIIAVILYCLCLCHPYALHVHGLRMENLTLGPFHAEVKDYIWKLIKHPELLLSNTLDSYHLATLDGKPWSNPKVCAACMKLLPTHLNVKPLLVAGLTGALTCWECLTSEFKQGGAVDLSLDAEKELAFMASTNDANEGLLSMWQRFSWESPSSTVGHFEAQVMFACNETQEFMDTYMDTKTDHQFLRQEACSMDKSGVEKARWADLTAHMQKKVGAKLATDAKNTEKAFNETARLMEVGLKLDITEIKRMKSDDLKDQLEMHQQHRDKKILMLKGKKCTR</sequence>
<keyword evidence="1" id="KW-0812">Transmembrane</keyword>
<gene>
    <name evidence="2" type="ORF">B0H17DRAFT_1214471</name>
</gene>
<evidence type="ECO:0000313" key="3">
    <source>
        <dbReference type="Proteomes" id="UP001221757"/>
    </source>
</evidence>
<evidence type="ECO:0000313" key="2">
    <source>
        <dbReference type="EMBL" id="KAJ7654208.1"/>
    </source>
</evidence>
<proteinExistence type="predicted"/>
<dbReference type="AlphaFoldDB" id="A0AAD7CMZ8"/>
<keyword evidence="3" id="KW-1185">Reference proteome</keyword>
<comment type="caution">
    <text evidence="2">The sequence shown here is derived from an EMBL/GenBank/DDBJ whole genome shotgun (WGS) entry which is preliminary data.</text>
</comment>
<reference evidence="2" key="1">
    <citation type="submission" date="2023-03" db="EMBL/GenBank/DDBJ databases">
        <title>Massive genome expansion in bonnet fungi (Mycena s.s.) driven by repeated elements and novel gene families across ecological guilds.</title>
        <authorList>
            <consortium name="Lawrence Berkeley National Laboratory"/>
            <person name="Harder C.B."/>
            <person name="Miyauchi S."/>
            <person name="Viragh M."/>
            <person name="Kuo A."/>
            <person name="Thoen E."/>
            <person name="Andreopoulos B."/>
            <person name="Lu D."/>
            <person name="Skrede I."/>
            <person name="Drula E."/>
            <person name="Henrissat B."/>
            <person name="Morin E."/>
            <person name="Kohler A."/>
            <person name="Barry K."/>
            <person name="LaButti K."/>
            <person name="Morin E."/>
            <person name="Salamov A."/>
            <person name="Lipzen A."/>
            <person name="Mereny Z."/>
            <person name="Hegedus B."/>
            <person name="Baldrian P."/>
            <person name="Stursova M."/>
            <person name="Weitz H."/>
            <person name="Taylor A."/>
            <person name="Grigoriev I.V."/>
            <person name="Nagy L.G."/>
            <person name="Martin F."/>
            <person name="Kauserud H."/>
        </authorList>
    </citation>
    <scope>NUCLEOTIDE SEQUENCE</scope>
    <source>
        <strain evidence="2">CBHHK067</strain>
    </source>
</reference>
<evidence type="ECO:0000256" key="1">
    <source>
        <dbReference type="SAM" id="Phobius"/>
    </source>
</evidence>
<organism evidence="2 3">
    <name type="scientific">Mycena rosella</name>
    <name type="common">Pink bonnet</name>
    <name type="synonym">Agaricus rosellus</name>
    <dbReference type="NCBI Taxonomy" id="1033263"/>
    <lineage>
        <taxon>Eukaryota</taxon>
        <taxon>Fungi</taxon>
        <taxon>Dikarya</taxon>
        <taxon>Basidiomycota</taxon>
        <taxon>Agaricomycotina</taxon>
        <taxon>Agaricomycetes</taxon>
        <taxon>Agaricomycetidae</taxon>
        <taxon>Agaricales</taxon>
        <taxon>Marasmiineae</taxon>
        <taxon>Mycenaceae</taxon>
        <taxon>Mycena</taxon>
    </lineage>
</organism>
<dbReference type="Proteomes" id="UP001221757">
    <property type="component" value="Unassembled WGS sequence"/>
</dbReference>
<keyword evidence="1" id="KW-0472">Membrane</keyword>
<dbReference type="EMBL" id="JARKIE010000326">
    <property type="protein sequence ID" value="KAJ7654208.1"/>
    <property type="molecule type" value="Genomic_DNA"/>
</dbReference>
<accession>A0AAD7CMZ8</accession>
<feature type="transmembrane region" description="Helical" evidence="1">
    <location>
        <begin position="29"/>
        <end position="48"/>
    </location>
</feature>
<keyword evidence="1" id="KW-1133">Transmembrane helix</keyword>
<protein>
    <submittedName>
        <fullName evidence="2">Uncharacterized protein</fullName>
    </submittedName>
</protein>